<organism evidence="9 10">
    <name type="scientific">Caldibacillus thermoamylovorans</name>
    <dbReference type="NCBI Taxonomy" id="35841"/>
    <lineage>
        <taxon>Bacteria</taxon>
        <taxon>Bacillati</taxon>
        <taxon>Bacillota</taxon>
        <taxon>Bacilli</taxon>
        <taxon>Bacillales</taxon>
        <taxon>Bacillaceae</taxon>
        <taxon>Caldibacillus</taxon>
    </lineage>
</organism>
<dbReference type="SUPFAM" id="SSF144091">
    <property type="entry name" value="Rhomboid-like"/>
    <property type="match status" value="1"/>
</dbReference>
<dbReference type="RefSeq" id="WP_034767808.1">
    <property type="nucleotide sequence ID" value="NZ_CCRF01000018.1"/>
</dbReference>
<reference evidence="9 10" key="1">
    <citation type="submission" date="2014-07" db="EMBL/GenBank/DDBJ databases">
        <authorList>
            <person name="Wibberg Daniel"/>
        </authorList>
    </citation>
    <scope>NUCLEOTIDE SEQUENCE [LARGE SCALE GENOMIC DNA]</scope>
</reference>
<feature type="domain" description="Peptidase S54 rhomboid" evidence="8">
    <location>
        <begin position="55"/>
        <end position="190"/>
    </location>
</feature>
<dbReference type="Gene3D" id="1.20.1540.10">
    <property type="entry name" value="Rhomboid-like"/>
    <property type="match status" value="1"/>
</dbReference>
<feature type="transmembrane region" description="Helical" evidence="7">
    <location>
        <begin position="171"/>
        <end position="189"/>
    </location>
</feature>
<dbReference type="InterPro" id="IPR050925">
    <property type="entry name" value="Rhomboid_protease_S54"/>
</dbReference>
<dbReference type="InterPro" id="IPR035952">
    <property type="entry name" value="Rhomboid-like_sf"/>
</dbReference>
<name>A0A090IRX4_9BACI</name>
<evidence type="ECO:0000256" key="4">
    <source>
        <dbReference type="ARBA" id="ARBA00022801"/>
    </source>
</evidence>
<keyword evidence="5 7" id="KW-1133">Transmembrane helix</keyword>
<feature type="transmembrane region" description="Helical" evidence="7">
    <location>
        <begin position="16"/>
        <end position="37"/>
    </location>
</feature>
<evidence type="ECO:0000256" key="7">
    <source>
        <dbReference type="SAM" id="Phobius"/>
    </source>
</evidence>
<feature type="transmembrane region" description="Helical" evidence="7">
    <location>
        <begin position="120"/>
        <end position="141"/>
    </location>
</feature>
<comment type="subcellular location">
    <subcellularLocation>
        <location evidence="1">Membrane</location>
        <topology evidence="1">Multi-pass membrane protein</topology>
    </subcellularLocation>
</comment>
<feature type="transmembrane region" description="Helical" evidence="7">
    <location>
        <begin position="148"/>
        <end position="165"/>
    </location>
</feature>
<gene>
    <name evidence="9" type="ORF">BT1A1_0529</name>
</gene>
<dbReference type="Pfam" id="PF01694">
    <property type="entry name" value="Rhomboid"/>
    <property type="match status" value="1"/>
</dbReference>
<evidence type="ECO:0000313" key="10">
    <source>
        <dbReference type="Proteomes" id="UP000040576"/>
    </source>
</evidence>
<comment type="similarity">
    <text evidence="2">Belongs to the peptidase S54 family.</text>
</comment>
<evidence type="ECO:0000256" key="2">
    <source>
        <dbReference type="ARBA" id="ARBA00009045"/>
    </source>
</evidence>
<feature type="transmembrane region" description="Helical" evidence="7">
    <location>
        <begin position="95"/>
        <end position="114"/>
    </location>
</feature>
<keyword evidence="4" id="KW-0378">Hydrolase</keyword>
<evidence type="ECO:0000256" key="6">
    <source>
        <dbReference type="ARBA" id="ARBA00023136"/>
    </source>
</evidence>
<protein>
    <submittedName>
        <fullName evidence="9">Putative membrane protein</fullName>
    </submittedName>
</protein>
<accession>A0A090IRX4</accession>
<keyword evidence="3 7" id="KW-0812">Transmembrane</keyword>
<evidence type="ECO:0000256" key="5">
    <source>
        <dbReference type="ARBA" id="ARBA00022989"/>
    </source>
</evidence>
<evidence type="ECO:0000259" key="8">
    <source>
        <dbReference type="Pfam" id="PF01694"/>
    </source>
</evidence>
<evidence type="ECO:0000256" key="3">
    <source>
        <dbReference type="ARBA" id="ARBA00022692"/>
    </source>
</evidence>
<evidence type="ECO:0000313" key="9">
    <source>
        <dbReference type="EMBL" id="CEE00387.1"/>
    </source>
</evidence>
<dbReference type="PANTHER" id="PTHR43731:SF14">
    <property type="entry name" value="PRESENILIN-ASSOCIATED RHOMBOID-LIKE PROTEIN, MITOCHONDRIAL"/>
    <property type="match status" value="1"/>
</dbReference>
<proteinExistence type="inferred from homology"/>
<dbReference type="GO" id="GO:0016020">
    <property type="term" value="C:membrane"/>
    <property type="evidence" value="ECO:0007669"/>
    <property type="project" value="UniProtKB-SubCell"/>
</dbReference>
<dbReference type="AlphaFoldDB" id="A0A090IRX4"/>
<keyword evidence="6 7" id="KW-0472">Membrane</keyword>
<dbReference type="InterPro" id="IPR022764">
    <property type="entry name" value="Peptidase_S54_rhomboid_dom"/>
</dbReference>
<dbReference type="Proteomes" id="UP000040576">
    <property type="component" value="Unassembled WGS sequence"/>
</dbReference>
<dbReference type="PATRIC" id="fig|35841.6.peg.2289"/>
<dbReference type="STRING" id="35841.B4167_2740"/>
<feature type="transmembrane region" description="Helical" evidence="7">
    <location>
        <begin position="57"/>
        <end position="83"/>
    </location>
</feature>
<dbReference type="EMBL" id="CCRF01000018">
    <property type="protein sequence ID" value="CEE00387.1"/>
    <property type="molecule type" value="Genomic_DNA"/>
</dbReference>
<dbReference type="PANTHER" id="PTHR43731">
    <property type="entry name" value="RHOMBOID PROTEASE"/>
    <property type="match status" value="1"/>
</dbReference>
<keyword evidence="10" id="KW-1185">Reference proteome</keyword>
<evidence type="ECO:0000256" key="1">
    <source>
        <dbReference type="ARBA" id="ARBA00004141"/>
    </source>
</evidence>
<dbReference type="eggNOG" id="COG0705">
    <property type="taxonomic scope" value="Bacteria"/>
</dbReference>
<sequence>MYQSRGLKNFIRTHPVIFILVGINILFFLFITLPIFPNRWIAEKMIGVNILIANGEWWRLVTPIFIHSNFNHLLFNCISLVIIGSLLEERKKKSTFLLVYLSSGIFANVFTYIFAPLTFIHVGASGAVFGLLGVFAMLIYLNKLPYQLKNSLLVIIILALLFTFMEKNTNIYAHIGGFLWGCLCGFLIIRKTI</sequence>
<dbReference type="GO" id="GO:0004252">
    <property type="term" value="F:serine-type endopeptidase activity"/>
    <property type="evidence" value="ECO:0007669"/>
    <property type="project" value="InterPro"/>
</dbReference>